<name>A0ABR9L2J1_9PSEU</name>
<sequence>MTTAASAAITASGNASDNAARYLKPAKATSAFNEFVLKLTRLGVSVLGSRVLSVRGRKSGELRSVPVNLLKLDGERYLVAPRGVTQWVRNLRVAGEGELSVGRRTETFTYTELADAEKPEILRAYLKRWKFEVGVFFDGVDAKASDEKLLEIAPGYPIFKLA</sequence>
<dbReference type="Proteomes" id="UP000656548">
    <property type="component" value="Unassembled WGS sequence"/>
</dbReference>
<dbReference type="EMBL" id="JADBEJ010000002">
    <property type="protein sequence ID" value="MBE1574966.1"/>
    <property type="molecule type" value="Genomic_DNA"/>
</dbReference>
<dbReference type="Pfam" id="PF04075">
    <property type="entry name" value="F420H2_quin_red"/>
    <property type="match status" value="1"/>
</dbReference>
<evidence type="ECO:0000313" key="2">
    <source>
        <dbReference type="Proteomes" id="UP000656548"/>
    </source>
</evidence>
<proteinExistence type="predicted"/>
<gene>
    <name evidence="1" type="ORF">H4W30_002010</name>
</gene>
<dbReference type="InterPro" id="IPR004378">
    <property type="entry name" value="F420H2_quin_Rdtase"/>
</dbReference>
<dbReference type="RefSeq" id="WP_192742603.1">
    <property type="nucleotide sequence ID" value="NZ_JADBEJ010000002.1"/>
</dbReference>
<evidence type="ECO:0000313" key="1">
    <source>
        <dbReference type="EMBL" id="MBE1574966.1"/>
    </source>
</evidence>
<dbReference type="InterPro" id="IPR012349">
    <property type="entry name" value="Split_barrel_FMN-bd"/>
</dbReference>
<comment type="caution">
    <text evidence="1">The sequence shown here is derived from an EMBL/GenBank/DDBJ whole genome shotgun (WGS) entry which is preliminary data.</text>
</comment>
<dbReference type="Gene3D" id="2.30.110.10">
    <property type="entry name" value="Electron Transport, Fmn-binding Protein, Chain A"/>
    <property type="match status" value="1"/>
</dbReference>
<reference evidence="1 2" key="1">
    <citation type="submission" date="2020-10" db="EMBL/GenBank/DDBJ databases">
        <title>Sequencing the genomes of 1000 actinobacteria strains.</title>
        <authorList>
            <person name="Klenk H.-P."/>
        </authorList>
    </citation>
    <scope>NUCLEOTIDE SEQUENCE [LARGE SCALE GENOMIC DNA]</scope>
    <source>
        <strain evidence="1 2">DSM 46661</strain>
    </source>
</reference>
<keyword evidence="2" id="KW-1185">Reference proteome</keyword>
<protein>
    <submittedName>
        <fullName evidence="1">Deazaflavin-dependent oxidoreductase (Nitroreductase family)</fullName>
    </submittedName>
</protein>
<organism evidence="1 2">
    <name type="scientific">Amycolatopsis roodepoortensis</name>
    <dbReference type="NCBI Taxonomy" id="700274"/>
    <lineage>
        <taxon>Bacteria</taxon>
        <taxon>Bacillati</taxon>
        <taxon>Actinomycetota</taxon>
        <taxon>Actinomycetes</taxon>
        <taxon>Pseudonocardiales</taxon>
        <taxon>Pseudonocardiaceae</taxon>
        <taxon>Amycolatopsis</taxon>
    </lineage>
</organism>
<accession>A0ABR9L2J1</accession>